<name>A0A9P0QL16_9ASCO</name>
<comment type="caution">
    <text evidence="2">The sequence shown here is derived from an EMBL/GenBank/DDBJ whole genome shotgun (WGS) entry which is preliminary data.</text>
</comment>
<feature type="compositionally biased region" description="Polar residues" evidence="1">
    <location>
        <begin position="689"/>
        <end position="705"/>
    </location>
</feature>
<feature type="compositionally biased region" description="Acidic residues" evidence="1">
    <location>
        <begin position="353"/>
        <end position="363"/>
    </location>
</feature>
<sequence>MTKQRLSSLDYPSTIPANLFNLDLSLAIDKFQPGVHSSEELKPVISVVKRAQHRKRNTGKTKNPRCVSMPILPRTLKSIQEIKEQESSHTENKQFAQYKVKDLPKLPSFPKLASLPPPPILPPKRKYSRRMHKPSSRSVSMFPSSYNVSSTYMAVPVGPVNYTSPTQDNSNGVADDILDDDCESETEIKSNFNSKFKPVSKSNSVKTYRSATISTTKTSGSSYYSTTDSYDSEFDSDSGSSLSLTSTKSASQMNVSPPIPSSSQVKQISDSLARPKYIIVDDDDEEESMLSDITISAGNARINGSKAYLAPESEISSSSCSSDSGSSSSSFYSDSDDDLSTDLSTDLGSTTDDMTESDLDTSDSEFSQSDSASVHSDITVTRRLSHVSESSERSGNSEKSKSGSISSETPTIKNEKLLKFVESYLVDVNEELQIRKASHEVDTKVNEVIGSLNSRGPVYPDNDSHYKSSINAPSSYNDSLFSSKSSARVSYKDDHEPSPLTKELPQPPPPIEEVSRSVSLLEVAQRPQKFVTTKPVPPPVVLPPPPIKENHSTPQVTYSTPMRMQQFDELDWSPEIQPFTVSEKVSPDETKPLNIKKTRGSQGAPRDPMNRYSTQSYTSVSSGSTSSFKDATQSLKEHVRQRPFSFTLDSGKDYASSRYFTPETLKANSNKRWFSDNKRYSAPVMDSSLMQMGGSASTTNSSHIKGSTSSNNVANTSSGNFSIQERNSSENFKSLAPPRPIAKDKRWVSEYSFKLPAQSPQKTKPSKPSQPNNINSIKMGNRGPVNETKSSSTNIKGVPGLGYNPEQVPDSPRSRQNRFGDRDTFRHTSLPVYR</sequence>
<dbReference type="AlphaFoldDB" id="A0A9P0QL16"/>
<feature type="compositionally biased region" description="Low complexity" evidence="1">
    <location>
        <begin position="217"/>
        <end position="229"/>
    </location>
</feature>
<feature type="compositionally biased region" description="Pro residues" evidence="1">
    <location>
        <begin position="535"/>
        <end position="547"/>
    </location>
</feature>
<accession>A0A9P0QL16</accession>
<feature type="compositionally biased region" description="Low complexity" evidence="1">
    <location>
        <begin position="341"/>
        <end position="352"/>
    </location>
</feature>
<feature type="region of interest" description="Disordered" evidence="1">
    <location>
        <begin position="310"/>
        <end position="412"/>
    </location>
</feature>
<gene>
    <name evidence="2" type="ORF">CLIB1423_02S01222</name>
</gene>
<organism evidence="2 3">
    <name type="scientific">[Candida] railenensis</name>
    <dbReference type="NCBI Taxonomy" id="45579"/>
    <lineage>
        <taxon>Eukaryota</taxon>
        <taxon>Fungi</taxon>
        <taxon>Dikarya</taxon>
        <taxon>Ascomycota</taxon>
        <taxon>Saccharomycotina</taxon>
        <taxon>Pichiomycetes</taxon>
        <taxon>Debaryomycetaceae</taxon>
        <taxon>Kurtzmaniella</taxon>
    </lineage>
</organism>
<evidence type="ECO:0000313" key="3">
    <source>
        <dbReference type="Proteomes" id="UP000837801"/>
    </source>
</evidence>
<feature type="region of interest" description="Disordered" evidence="1">
    <location>
        <begin position="450"/>
        <end position="558"/>
    </location>
</feature>
<feature type="region of interest" description="Disordered" evidence="1">
    <location>
        <begin position="109"/>
        <end position="140"/>
    </location>
</feature>
<feature type="region of interest" description="Disordered" evidence="1">
    <location>
        <begin position="689"/>
        <end position="834"/>
    </location>
</feature>
<feature type="compositionally biased region" description="Low complexity" evidence="1">
    <location>
        <begin position="364"/>
        <end position="373"/>
    </location>
</feature>
<evidence type="ECO:0000256" key="1">
    <source>
        <dbReference type="SAM" id="MobiDB-lite"/>
    </source>
</evidence>
<feature type="compositionally biased region" description="Polar residues" evidence="1">
    <location>
        <begin position="467"/>
        <end position="488"/>
    </location>
</feature>
<keyword evidence="3" id="KW-1185">Reference proteome</keyword>
<feature type="compositionally biased region" description="Low complexity" evidence="1">
    <location>
        <begin position="316"/>
        <end position="333"/>
    </location>
</feature>
<protein>
    <submittedName>
        <fullName evidence="2">Uncharacterized protein</fullName>
    </submittedName>
</protein>
<evidence type="ECO:0000313" key="2">
    <source>
        <dbReference type="EMBL" id="CAH2350619.1"/>
    </source>
</evidence>
<proteinExistence type="predicted"/>
<feature type="compositionally biased region" description="Basic residues" evidence="1">
    <location>
        <begin position="123"/>
        <end position="135"/>
    </location>
</feature>
<reference evidence="2" key="1">
    <citation type="submission" date="2022-03" db="EMBL/GenBank/DDBJ databases">
        <authorList>
            <person name="Legras J.-L."/>
            <person name="Devillers H."/>
            <person name="Grondin C."/>
        </authorList>
    </citation>
    <scope>NUCLEOTIDE SEQUENCE</scope>
    <source>
        <strain evidence="2">CLIB 1423</strain>
    </source>
</reference>
<feature type="compositionally biased region" description="Polar residues" evidence="1">
    <location>
        <begin position="261"/>
        <end position="270"/>
    </location>
</feature>
<feature type="compositionally biased region" description="Low complexity" evidence="1">
    <location>
        <begin position="237"/>
        <end position="251"/>
    </location>
</feature>
<dbReference type="EMBL" id="CAKXYY010000002">
    <property type="protein sequence ID" value="CAH2350619.1"/>
    <property type="molecule type" value="Genomic_DNA"/>
</dbReference>
<feature type="compositionally biased region" description="Low complexity" evidence="1">
    <location>
        <begin position="756"/>
        <end position="771"/>
    </location>
</feature>
<feature type="compositionally biased region" description="Low complexity" evidence="1">
    <location>
        <begin position="613"/>
        <end position="627"/>
    </location>
</feature>
<dbReference type="Proteomes" id="UP000837801">
    <property type="component" value="Unassembled WGS sequence"/>
</dbReference>
<feature type="region of interest" description="Disordered" evidence="1">
    <location>
        <begin position="578"/>
        <end position="634"/>
    </location>
</feature>
<feature type="compositionally biased region" description="Low complexity" evidence="1">
    <location>
        <begin position="706"/>
        <end position="720"/>
    </location>
</feature>
<dbReference type="OrthoDB" id="4024635at2759"/>
<feature type="region of interest" description="Disordered" evidence="1">
    <location>
        <begin position="217"/>
        <end position="274"/>
    </location>
</feature>
<feature type="compositionally biased region" description="Polar residues" evidence="1">
    <location>
        <begin position="721"/>
        <end position="732"/>
    </location>
</feature>
<feature type="compositionally biased region" description="Basic and acidic residues" evidence="1">
    <location>
        <begin position="389"/>
        <end position="401"/>
    </location>
</feature>